<reference evidence="3" key="3">
    <citation type="submission" date="2025-08" db="UniProtKB">
        <authorList>
            <consortium name="RefSeq"/>
        </authorList>
    </citation>
    <scope>IDENTIFICATION</scope>
    <source>
        <strain evidence="3">NI907</strain>
    </source>
</reference>
<dbReference type="Proteomes" id="UP000515153">
    <property type="component" value="Unplaced"/>
</dbReference>
<dbReference type="KEGG" id="pgri:PgNI_07795"/>
<feature type="region of interest" description="Disordered" evidence="1">
    <location>
        <begin position="1"/>
        <end position="39"/>
    </location>
</feature>
<organism evidence="2 3">
    <name type="scientific">Pyricularia grisea</name>
    <name type="common">Crabgrass-specific blast fungus</name>
    <name type="synonym">Magnaporthe grisea</name>
    <dbReference type="NCBI Taxonomy" id="148305"/>
    <lineage>
        <taxon>Eukaryota</taxon>
        <taxon>Fungi</taxon>
        <taxon>Dikarya</taxon>
        <taxon>Ascomycota</taxon>
        <taxon>Pezizomycotina</taxon>
        <taxon>Sordariomycetes</taxon>
        <taxon>Sordariomycetidae</taxon>
        <taxon>Magnaporthales</taxon>
        <taxon>Pyriculariaceae</taxon>
        <taxon>Pyricularia</taxon>
    </lineage>
</organism>
<name>A0A6P8B239_PYRGI</name>
<dbReference type="RefSeq" id="XP_030981248.1">
    <property type="nucleotide sequence ID" value="XM_031127802.1"/>
</dbReference>
<reference evidence="3" key="2">
    <citation type="submission" date="2019-10" db="EMBL/GenBank/DDBJ databases">
        <authorList>
            <consortium name="NCBI Genome Project"/>
        </authorList>
    </citation>
    <scope>NUCLEOTIDE SEQUENCE</scope>
    <source>
        <strain evidence="3">NI907</strain>
    </source>
</reference>
<feature type="compositionally biased region" description="Polar residues" evidence="1">
    <location>
        <begin position="17"/>
        <end position="26"/>
    </location>
</feature>
<proteinExistence type="predicted"/>
<protein>
    <submittedName>
        <fullName evidence="3">Uncharacterized protein</fullName>
    </submittedName>
</protein>
<sequence length="65" mass="6963">MTGEKSTTAAAAAQTTIDNPQTSATSVKHDRVPSTPISEDTVYLDKKEADRLGRQRLAVFSSTPI</sequence>
<evidence type="ECO:0000313" key="2">
    <source>
        <dbReference type="Proteomes" id="UP000515153"/>
    </source>
</evidence>
<reference evidence="3" key="1">
    <citation type="journal article" date="2019" name="Mol. Biol. Evol.">
        <title>Blast fungal genomes show frequent chromosomal changes, gene gains and losses, and effector gene turnover.</title>
        <authorList>
            <person name="Gomez Luciano L.B."/>
            <person name="Jason Tsai I."/>
            <person name="Chuma I."/>
            <person name="Tosa Y."/>
            <person name="Chen Y.H."/>
            <person name="Li J.Y."/>
            <person name="Li M.Y."/>
            <person name="Jade Lu M.Y."/>
            <person name="Nakayashiki H."/>
            <person name="Li W.H."/>
        </authorList>
    </citation>
    <scope>NUCLEOTIDE SEQUENCE</scope>
    <source>
        <strain evidence="3">NI907</strain>
    </source>
</reference>
<gene>
    <name evidence="3" type="ORF">PgNI_07795</name>
</gene>
<dbReference type="AlphaFoldDB" id="A0A6P8B239"/>
<keyword evidence="2" id="KW-1185">Reference proteome</keyword>
<evidence type="ECO:0000256" key="1">
    <source>
        <dbReference type="SAM" id="MobiDB-lite"/>
    </source>
</evidence>
<dbReference type="GeneID" id="41962711"/>
<evidence type="ECO:0000313" key="3">
    <source>
        <dbReference type="RefSeq" id="XP_030981248.1"/>
    </source>
</evidence>
<accession>A0A6P8B239</accession>
<feature type="compositionally biased region" description="Low complexity" evidence="1">
    <location>
        <begin position="7"/>
        <end position="16"/>
    </location>
</feature>